<dbReference type="Pfam" id="PF07885">
    <property type="entry name" value="Ion_trans_2"/>
    <property type="match status" value="1"/>
</dbReference>
<feature type="domain" description="Potassium channel" evidence="2">
    <location>
        <begin position="113"/>
        <end position="194"/>
    </location>
</feature>
<evidence type="ECO:0000256" key="1">
    <source>
        <dbReference type="SAM" id="Phobius"/>
    </source>
</evidence>
<proteinExistence type="predicted"/>
<keyword evidence="1" id="KW-0472">Membrane</keyword>
<keyword evidence="1" id="KW-0812">Transmembrane</keyword>
<name>A0ABM8G139_9CELL</name>
<reference evidence="4" key="1">
    <citation type="journal article" date="2019" name="Int. J. Syst. Evol. Microbiol.">
        <title>The Global Catalogue of Microorganisms (GCM) 10K type strain sequencing project: providing services to taxonomists for standard genome sequencing and annotation.</title>
        <authorList>
            <consortium name="The Broad Institute Genomics Platform"/>
            <consortium name="The Broad Institute Genome Sequencing Center for Infectious Disease"/>
            <person name="Wu L."/>
            <person name="Ma J."/>
        </authorList>
    </citation>
    <scope>NUCLEOTIDE SEQUENCE [LARGE SCALE GENOMIC DNA]</scope>
    <source>
        <strain evidence="4">NBRC 108565</strain>
    </source>
</reference>
<feature type="transmembrane region" description="Helical" evidence="1">
    <location>
        <begin position="178"/>
        <end position="200"/>
    </location>
</feature>
<feature type="transmembrane region" description="Helical" evidence="1">
    <location>
        <begin position="20"/>
        <end position="38"/>
    </location>
</feature>
<organism evidence="3 4">
    <name type="scientific">Paraoerskovia sediminicola</name>
    <dbReference type="NCBI Taxonomy" id="1138587"/>
    <lineage>
        <taxon>Bacteria</taxon>
        <taxon>Bacillati</taxon>
        <taxon>Actinomycetota</taxon>
        <taxon>Actinomycetes</taxon>
        <taxon>Micrococcales</taxon>
        <taxon>Cellulomonadaceae</taxon>
        <taxon>Paraoerskovia</taxon>
    </lineage>
</organism>
<feature type="transmembrane region" description="Helical" evidence="1">
    <location>
        <begin position="50"/>
        <end position="69"/>
    </location>
</feature>
<evidence type="ECO:0000313" key="3">
    <source>
        <dbReference type="EMBL" id="BDZ41765.1"/>
    </source>
</evidence>
<gene>
    <name evidence="3" type="ORF">GCM10025865_10640</name>
</gene>
<feature type="transmembrane region" description="Helical" evidence="1">
    <location>
        <begin position="147"/>
        <end position="166"/>
    </location>
</feature>
<feature type="transmembrane region" description="Helical" evidence="1">
    <location>
        <begin position="106"/>
        <end position="127"/>
    </location>
</feature>
<evidence type="ECO:0000313" key="4">
    <source>
        <dbReference type="Proteomes" id="UP001321475"/>
    </source>
</evidence>
<dbReference type="InterPro" id="IPR013099">
    <property type="entry name" value="K_chnl_dom"/>
</dbReference>
<feature type="transmembrane region" description="Helical" evidence="1">
    <location>
        <begin position="75"/>
        <end position="94"/>
    </location>
</feature>
<dbReference type="Proteomes" id="UP001321475">
    <property type="component" value="Chromosome"/>
</dbReference>
<keyword evidence="1" id="KW-1133">Transmembrane helix</keyword>
<protein>
    <recommendedName>
        <fullName evidence="2">Potassium channel domain-containing protein</fullName>
    </recommendedName>
</protein>
<dbReference type="Gene3D" id="1.10.287.70">
    <property type="match status" value="1"/>
</dbReference>
<dbReference type="SUPFAM" id="SSF81324">
    <property type="entry name" value="Voltage-gated potassium channels"/>
    <property type="match status" value="1"/>
</dbReference>
<dbReference type="EMBL" id="AP027729">
    <property type="protein sequence ID" value="BDZ41765.1"/>
    <property type="molecule type" value="Genomic_DNA"/>
</dbReference>
<evidence type="ECO:0000259" key="2">
    <source>
        <dbReference type="Pfam" id="PF07885"/>
    </source>
</evidence>
<sequence>MLSLVPLTGDLGSAGRKVAIIGTTALVAATLLLSLRASGLAQRHRRRAEVVVGVLVALLALAVVTDLFGLAESDAALGVSPVLASFALVAPIFVVRRLLRHHSVTLSTLLGALTAYLLIGVAYYFAFLSVDGIGGQFFGEAEPTTTFMYFSLTTITTLGYGDVAAATDVGRLLATSEAIIGQVYLVTVVAMIVSLGAAAWQGGRPGETSGAGQD</sequence>
<accession>A0ABM8G139</accession>
<keyword evidence="4" id="KW-1185">Reference proteome</keyword>